<evidence type="ECO:0000313" key="2">
    <source>
        <dbReference type="Proteomes" id="UP000679629"/>
    </source>
</evidence>
<evidence type="ECO:0000313" key="1">
    <source>
        <dbReference type="EMBL" id="QWB27800.1"/>
    </source>
</evidence>
<dbReference type="EMBL" id="CP075896">
    <property type="protein sequence ID" value="QWB27800.1"/>
    <property type="molecule type" value="Genomic_DNA"/>
</dbReference>
<dbReference type="Proteomes" id="UP000679629">
    <property type="component" value="Chromosome"/>
</dbReference>
<keyword evidence="2" id="KW-1185">Reference proteome</keyword>
<dbReference type="RefSeq" id="WP_215123814.1">
    <property type="nucleotide sequence ID" value="NZ_CP075896.1"/>
</dbReference>
<accession>A0ABX8G2N8</accession>
<name>A0ABX8G2N8_9ACTN</name>
<gene>
    <name evidence="1" type="ORF">KJK29_37280</name>
</gene>
<protein>
    <submittedName>
        <fullName evidence="1">Uncharacterized protein</fullName>
    </submittedName>
</protein>
<sequence length="53" mass="5507">MSTRDSATRIAITAMRSAGVPVSSPGSSTAAGQVSKLRPMTAAIDVPWYPQVM</sequence>
<organism evidence="1 2">
    <name type="scientific">Streptomyces koelreuteriae</name>
    <dbReference type="NCBI Taxonomy" id="2838015"/>
    <lineage>
        <taxon>Bacteria</taxon>
        <taxon>Bacillati</taxon>
        <taxon>Actinomycetota</taxon>
        <taxon>Actinomycetes</taxon>
        <taxon>Kitasatosporales</taxon>
        <taxon>Streptomycetaceae</taxon>
        <taxon>Streptomyces</taxon>
    </lineage>
</organism>
<reference evidence="2" key="1">
    <citation type="submission" date="2021-05" db="EMBL/GenBank/DDBJ databases">
        <title>Direct Submission.</title>
        <authorList>
            <person name="Li K."/>
            <person name="Gao J."/>
        </authorList>
    </citation>
    <scope>NUCLEOTIDE SEQUENCE [LARGE SCALE GENOMIC DNA]</scope>
    <source>
        <strain evidence="2">MG62</strain>
    </source>
</reference>
<proteinExistence type="predicted"/>